<accession>A0ABX2EJK3</accession>
<evidence type="ECO:0000259" key="5">
    <source>
        <dbReference type="PROSITE" id="PS50931"/>
    </source>
</evidence>
<gene>
    <name evidence="6" type="ORF">HLB44_17510</name>
</gene>
<dbReference type="SUPFAM" id="SSF53850">
    <property type="entry name" value="Periplasmic binding protein-like II"/>
    <property type="match status" value="1"/>
</dbReference>
<evidence type="ECO:0000256" key="1">
    <source>
        <dbReference type="ARBA" id="ARBA00009437"/>
    </source>
</evidence>
<dbReference type="PROSITE" id="PS50931">
    <property type="entry name" value="HTH_LYSR"/>
    <property type="match status" value="1"/>
</dbReference>
<dbReference type="RefSeq" id="WP_173124847.1">
    <property type="nucleotide sequence ID" value="NZ_JABRWJ010000005.1"/>
</dbReference>
<dbReference type="Proteomes" id="UP000737171">
    <property type="component" value="Unassembled WGS sequence"/>
</dbReference>
<protein>
    <submittedName>
        <fullName evidence="6">LysR family transcriptional regulator</fullName>
    </submittedName>
</protein>
<dbReference type="CDD" id="cd05466">
    <property type="entry name" value="PBP2_LTTR_substrate"/>
    <property type="match status" value="1"/>
</dbReference>
<keyword evidence="7" id="KW-1185">Reference proteome</keyword>
<evidence type="ECO:0000256" key="2">
    <source>
        <dbReference type="ARBA" id="ARBA00023015"/>
    </source>
</evidence>
<dbReference type="EMBL" id="JABRWJ010000005">
    <property type="protein sequence ID" value="NRF68793.1"/>
    <property type="molecule type" value="Genomic_DNA"/>
</dbReference>
<dbReference type="InterPro" id="IPR036390">
    <property type="entry name" value="WH_DNA-bd_sf"/>
</dbReference>
<comment type="similarity">
    <text evidence="1">Belongs to the LysR transcriptional regulatory family.</text>
</comment>
<comment type="caution">
    <text evidence="6">The sequence shown here is derived from an EMBL/GenBank/DDBJ whole genome shotgun (WGS) entry which is preliminary data.</text>
</comment>
<dbReference type="PRINTS" id="PR00039">
    <property type="entry name" value="HTHLYSR"/>
</dbReference>
<sequence length="301" mass="31852">MHRLNLDHLHAFATVIEHGSFSAAAERLALTQPAVSLQVRQLEKRLGTLLIERVGRRATPTAAGTELLAHAARIDEAVGTALGAVGQHAAGVMGRVRLGTGATACIFLLPPLLRELRRRYPGLELTVTTGNTADIVKAIDENRIDVGLVTLPAAGRSLVVTPVLDDPFVVAAPRGTELPTRLTAAALARQPVLLFEPGGNTRRIVDAWFARAGVTLKPVMSLGSVEAIKALVAAGLGCAVLPQMAVRHEQARGSLVVRPLAPKLQRQLGVVVRRDKRLQRPLAETIRALETLAGTAPAAAP</sequence>
<evidence type="ECO:0000313" key="7">
    <source>
        <dbReference type="Proteomes" id="UP000737171"/>
    </source>
</evidence>
<organism evidence="6 7">
    <name type="scientific">Pseudaquabacterium terrae</name>
    <dbReference type="NCBI Taxonomy" id="2732868"/>
    <lineage>
        <taxon>Bacteria</taxon>
        <taxon>Pseudomonadati</taxon>
        <taxon>Pseudomonadota</taxon>
        <taxon>Betaproteobacteria</taxon>
        <taxon>Burkholderiales</taxon>
        <taxon>Sphaerotilaceae</taxon>
        <taxon>Pseudaquabacterium</taxon>
    </lineage>
</organism>
<proteinExistence type="inferred from homology"/>
<dbReference type="Pfam" id="PF00126">
    <property type="entry name" value="HTH_1"/>
    <property type="match status" value="1"/>
</dbReference>
<dbReference type="PANTHER" id="PTHR30126:SF5">
    <property type="entry name" value="HTH-TYPE TRANSCRIPTIONAL ACTIVATOR CMPR"/>
    <property type="match status" value="1"/>
</dbReference>
<evidence type="ECO:0000256" key="3">
    <source>
        <dbReference type="ARBA" id="ARBA00023125"/>
    </source>
</evidence>
<dbReference type="InterPro" id="IPR036388">
    <property type="entry name" value="WH-like_DNA-bd_sf"/>
</dbReference>
<reference evidence="6 7" key="1">
    <citation type="submission" date="2020-05" db="EMBL/GenBank/DDBJ databases">
        <title>Aquincola sp. isolate from soil.</title>
        <authorList>
            <person name="Han J."/>
            <person name="Kim D.-U."/>
        </authorList>
    </citation>
    <scope>NUCLEOTIDE SEQUENCE [LARGE SCALE GENOMIC DNA]</scope>
    <source>
        <strain evidence="6 7">S2</strain>
    </source>
</reference>
<dbReference type="InterPro" id="IPR000847">
    <property type="entry name" value="LysR_HTH_N"/>
</dbReference>
<dbReference type="Gene3D" id="1.10.10.10">
    <property type="entry name" value="Winged helix-like DNA-binding domain superfamily/Winged helix DNA-binding domain"/>
    <property type="match status" value="1"/>
</dbReference>
<keyword evidence="3" id="KW-0238">DNA-binding</keyword>
<dbReference type="Pfam" id="PF03466">
    <property type="entry name" value="LysR_substrate"/>
    <property type="match status" value="1"/>
</dbReference>
<feature type="domain" description="HTH lysR-type" evidence="5">
    <location>
        <begin position="4"/>
        <end position="61"/>
    </location>
</feature>
<name>A0ABX2EJK3_9BURK</name>
<dbReference type="Gene3D" id="3.40.190.10">
    <property type="entry name" value="Periplasmic binding protein-like II"/>
    <property type="match status" value="2"/>
</dbReference>
<dbReference type="SUPFAM" id="SSF46785">
    <property type="entry name" value="Winged helix' DNA-binding domain"/>
    <property type="match status" value="1"/>
</dbReference>
<keyword evidence="2" id="KW-0805">Transcription regulation</keyword>
<keyword evidence="4" id="KW-0804">Transcription</keyword>
<evidence type="ECO:0000256" key="4">
    <source>
        <dbReference type="ARBA" id="ARBA00023163"/>
    </source>
</evidence>
<dbReference type="PANTHER" id="PTHR30126">
    <property type="entry name" value="HTH-TYPE TRANSCRIPTIONAL REGULATOR"/>
    <property type="match status" value="1"/>
</dbReference>
<evidence type="ECO:0000313" key="6">
    <source>
        <dbReference type="EMBL" id="NRF68793.1"/>
    </source>
</evidence>
<dbReference type="InterPro" id="IPR005119">
    <property type="entry name" value="LysR_subst-bd"/>
</dbReference>